<protein>
    <submittedName>
        <fullName evidence="1">Uncharacterized protein</fullName>
    </submittedName>
</protein>
<gene>
    <name evidence="1" type="ORF">M9H77_34213</name>
</gene>
<accession>A0ACB9ZL90</accession>
<organism evidence="1 2">
    <name type="scientific">Catharanthus roseus</name>
    <name type="common">Madagascar periwinkle</name>
    <name type="synonym">Vinca rosea</name>
    <dbReference type="NCBI Taxonomy" id="4058"/>
    <lineage>
        <taxon>Eukaryota</taxon>
        <taxon>Viridiplantae</taxon>
        <taxon>Streptophyta</taxon>
        <taxon>Embryophyta</taxon>
        <taxon>Tracheophyta</taxon>
        <taxon>Spermatophyta</taxon>
        <taxon>Magnoliopsida</taxon>
        <taxon>eudicotyledons</taxon>
        <taxon>Gunneridae</taxon>
        <taxon>Pentapetalae</taxon>
        <taxon>asterids</taxon>
        <taxon>lamiids</taxon>
        <taxon>Gentianales</taxon>
        <taxon>Apocynaceae</taxon>
        <taxon>Rauvolfioideae</taxon>
        <taxon>Vinceae</taxon>
        <taxon>Catharanthinae</taxon>
        <taxon>Catharanthus</taxon>
    </lineage>
</organism>
<reference evidence="2" key="1">
    <citation type="journal article" date="2023" name="Nat. Plants">
        <title>Single-cell RNA sequencing provides a high-resolution roadmap for understanding the multicellular compartmentation of specialized metabolism.</title>
        <authorList>
            <person name="Sun S."/>
            <person name="Shen X."/>
            <person name="Li Y."/>
            <person name="Li Y."/>
            <person name="Wang S."/>
            <person name="Li R."/>
            <person name="Zhang H."/>
            <person name="Shen G."/>
            <person name="Guo B."/>
            <person name="Wei J."/>
            <person name="Xu J."/>
            <person name="St-Pierre B."/>
            <person name="Chen S."/>
            <person name="Sun C."/>
        </authorList>
    </citation>
    <scope>NUCLEOTIDE SEQUENCE [LARGE SCALE GENOMIC DNA]</scope>
</reference>
<proteinExistence type="predicted"/>
<name>A0ACB9ZL90_CATRO</name>
<dbReference type="EMBL" id="CM044708">
    <property type="protein sequence ID" value="KAI5648208.1"/>
    <property type="molecule type" value="Genomic_DNA"/>
</dbReference>
<evidence type="ECO:0000313" key="1">
    <source>
        <dbReference type="EMBL" id="KAI5648208.1"/>
    </source>
</evidence>
<evidence type="ECO:0000313" key="2">
    <source>
        <dbReference type="Proteomes" id="UP001060085"/>
    </source>
</evidence>
<keyword evidence="2" id="KW-1185">Reference proteome</keyword>
<comment type="caution">
    <text evidence="1">The sequence shown here is derived from an EMBL/GenBank/DDBJ whole genome shotgun (WGS) entry which is preliminary data.</text>
</comment>
<sequence>MDQKSKNVRKNENGFVSKQECSRIRILVCDTNEESCCEVSALLCQSSYQVTSIWAATATEVLNALNCHGPKTDIILAQVELVMENGAEILRYIMHHKDLQHIPVIILSTREQVSVCINGLRLGAADYLLKPLQPKQLSNLWMYIRNKQVLEGGLPACSSRRNESVMMR</sequence>
<dbReference type="Proteomes" id="UP001060085">
    <property type="component" value="Linkage Group LG08"/>
</dbReference>